<evidence type="ECO:0000256" key="3">
    <source>
        <dbReference type="ARBA" id="ARBA00022741"/>
    </source>
</evidence>
<dbReference type="PROSITE" id="PS00211">
    <property type="entry name" value="ABC_TRANSPORTER_1"/>
    <property type="match status" value="1"/>
</dbReference>
<keyword evidence="5 7" id="KW-1133">Transmembrane helix</keyword>
<dbReference type="Pfam" id="PF00664">
    <property type="entry name" value="ABC_membrane"/>
    <property type="match status" value="1"/>
</dbReference>
<sequence length="592" mass="61357">MKPFDPRLLRAAPAARRPVAALGAMGAVSGAATIATAFALSAVVVAVVEDTDVTTPLVWLAALFVARAGLAAGSETVSAWAGVSVSTELRSALLRRWGSLDADTRPERGAALALATSGATTVEPYAARFLPTLVTAAVVPALAIVTLAVVDWPSALVVVLTLPLLPVFAALIGRATAESTERRWAALASLSGHFLDVVRGLPTLVAYGRARRQVETVREVSDRHRVATMETLRIAFLSSAALELLATISVAVVAVTVGLRLSTGSMLLGPALVAILLAPEAYWPVRRVGAEFHSAADGAVALDEILTHLETPSSPNAAFGSERAGIPLISASNAAFGSRRGGGQQGALEGRVRVHGVTYTYAAGSAPVLRNLDLVAGPGLTVVTGPSGAGKSTLLDLVAGLRRPSEGTVEAPAVHYVTQRPFLAAGTVHDALTIGHDVDDVQLWAALRAVGLDGVIASLPEGVWAHLGDEGFGLSAGQRQRLALARAWLSPETVLLLDEPTAHLDDESAHRLGELIAELAERRVVIAVTHRPELLEHADHHLVLGESGALEAATAPTLEPALEAALEATLDPAIEAAPEPHGETTTTHEEPS</sequence>
<dbReference type="InterPro" id="IPR017871">
    <property type="entry name" value="ABC_transporter-like_CS"/>
</dbReference>
<dbReference type="eggNOG" id="COG4988">
    <property type="taxonomic scope" value="Bacteria"/>
</dbReference>
<feature type="transmembrane region" description="Helical" evidence="7">
    <location>
        <begin position="21"/>
        <end position="47"/>
    </location>
</feature>
<keyword evidence="6 7" id="KW-0472">Membrane</keyword>
<dbReference type="SUPFAM" id="SSF52540">
    <property type="entry name" value="P-loop containing nucleoside triphosphate hydrolases"/>
    <property type="match status" value="1"/>
</dbReference>
<dbReference type="SUPFAM" id="SSF90123">
    <property type="entry name" value="ABC transporter transmembrane region"/>
    <property type="match status" value="1"/>
</dbReference>
<protein>
    <submittedName>
        <fullName evidence="10">ABC transporter</fullName>
    </submittedName>
</protein>
<dbReference type="GO" id="GO:0140359">
    <property type="term" value="F:ABC-type transporter activity"/>
    <property type="evidence" value="ECO:0007669"/>
    <property type="project" value="InterPro"/>
</dbReference>
<dbReference type="InterPro" id="IPR011527">
    <property type="entry name" value="ABC1_TM_dom"/>
</dbReference>
<dbReference type="InterPro" id="IPR039421">
    <property type="entry name" value="Type_1_exporter"/>
</dbReference>
<dbReference type="STRING" id="1386089.N865_00065"/>
<dbReference type="RefSeq" id="WP_084328042.1">
    <property type="nucleotide sequence ID" value="NZ_AWSA01000013.1"/>
</dbReference>
<dbReference type="GO" id="GO:0016887">
    <property type="term" value="F:ATP hydrolysis activity"/>
    <property type="evidence" value="ECO:0007669"/>
    <property type="project" value="InterPro"/>
</dbReference>
<evidence type="ECO:0000256" key="7">
    <source>
        <dbReference type="SAM" id="Phobius"/>
    </source>
</evidence>
<evidence type="ECO:0000256" key="6">
    <source>
        <dbReference type="ARBA" id="ARBA00023136"/>
    </source>
</evidence>
<feature type="domain" description="ABC transporter" evidence="8">
    <location>
        <begin position="352"/>
        <end position="571"/>
    </location>
</feature>
<dbReference type="CDD" id="cd03228">
    <property type="entry name" value="ABCC_MRP_Like"/>
    <property type="match status" value="1"/>
</dbReference>
<keyword evidence="3" id="KW-0547">Nucleotide-binding</keyword>
<name>W9G7X5_9MICO</name>
<feature type="transmembrane region" description="Helical" evidence="7">
    <location>
        <begin position="234"/>
        <end position="259"/>
    </location>
</feature>
<feature type="transmembrane region" description="Helical" evidence="7">
    <location>
        <begin position="129"/>
        <end position="149"/>
    </location>
</feature>
<dbReference type="GO" id="GO:0005524">
    <property type="term" value="F:ATP binding"/>
    <property type="evidence" value="ECO:0007669"/>
    <property type="project" value="UniProtKB-KW"/>
</dbReference>
<dbReference type="SMART" id="SM00382">
    <property type="entry name" value="AAA"/>
    <property type="match status" value="1"/>
</dbReference>
<dbReference type="InterPro" id="IPR014216">
    <property type="entry name" value="ABC_transptr_CydD"/>
</dbReference>
<evidence type="ECO:0000256" key="2">
    <source>
        <dbReference type="ARBA" id="ARBA00022692"/>
    </source>
</evidence>
<dbReference type="Proteomes" id="UP000019489">
    <property type="component" value="Unassembled WGS sequence"/>
</dbReference>
<reference evidence="10 11" key="1">
    <citation type="submission" date="2013-08" db="EMBL/GenBank/DDBJ databases">
        <title>Intrasporangium oryzae NRRL B-24470.</title>
        <authorList>
            <person name="Liu H."/>
            <person name="Wang G."/>
        </authorList>
    </citation>
    <scope>NUCLEOTIDE SEQUENCE [LARGE SCALE GENOMIC DNA]</scope>
    <source>
        <strain evidence="10 11">NRRL B-24470</strain>
    </source>
</reference>
<dbReference type="PROSITE" id="PS50893">
    <property type="entry name" value="ABC_TRANSPORTER_2"/>
    <property type="match status" value="1"/>
</dbReference>
<dbReference type="Gene3D" id="1.20.1560.10">
    <property type="entry name" value="ABC transporter type 1, transmembrane domain"/>
    <property type="match status" value="1"/>
</dbReference>
<dbReference type="AlphaFoldDB" id="W9G7X5"/>
<evidence type="ECO:0000313" key="11">
    <source>
        <dbReference type="Proteomes" id="UP000019489"/>
    </source>
</evidence>
<organism evidence="10 11">
    <name type="scientific">Intrasporangium oryzae NRRL B-24470</name>
    <dbReference type="NCBI Taxonomy" id="1386089"/>
    <lineage>
        <taxon>Bacteria</taxon>
        <taxon>Bacillati</taxon>
        <taxon>Actinomycetota</taxon>
        <taxon>Actinomycetes</taxon>
        <taxon>Micrococcales</taxon>
        <taxon>Intrasporangiaceae</taxon>
        <taxon>Intrasporangium</taxon>
    </lineage>
</organism>
<dbReference type="Pfam" id="PF00005">
    <property type="entry name" value="ABC_tran"/>
    <property type="match status" value="1"/>
</dbReference>
<feature type="domain" description="ABC transmembrane type-1" evidence="9">
    <location>
        <begin position="20"/>
        <end position="297"/>
    </location>
</feature>
<evidence type="ECO:0000259" key="9">
    <source>
        <dbReference type="PROSITE" id="PS50929"/>
    </source>
</evidence>
<dbReference type="PANTHER" id="PTHR24221">
    <property type="entry name" value="ATP-BINDING CASSETTE SUB-FAMILY B"/>
    <property type="match status" value="1"/>
</dbReference>
<comment type="subcellular location">
    <subcellularLocation>
        <location evidence="1">Cell membrane</location>
        <topology evidence="1">Multi-pass membrane protein</topology>
    </subcellularLocation>
</comment>
<dbReference type="GO" id="GO:0042883">
    <property type="term" value="P:cysteine transport"/>
    <property type="evidence" value="ECO:0007669"/>
    <property type="project" value="InterPro"/>
</dbReference>
<evidence type="ECO:0000256" key="1">
    <source>
        <dbReference type="ARBA" id="ARBA00004651"/>
    </source>
</evidence>
<dbReference type="EMBL" id="AWSA01000013">
    <property type="protein sequence ID" value="EWT02125.1"/>
    <property type="molecule type" value="Genomic_DNA"/>
</dbReference>
<dbReference type="OrthoDB" id="3237158at2"/>
<evidence type="ECO:0000259" key="8">
    <source>
        <dbReference type="PROSITE" id="PS50893"/>
    </source>
</evidence>
<dbReference type="NCBIfam" id="TIGR02857">
    <property type="entry name" value="CydD"/>
    <property type="match status" value="1"/>
</dbReference>
<keyword evidence="2 7" id="KW-0812">Transmembrane</keyword>
<dbReference type="PROSITE" id="PS50929">
    <property type="entry name" value="ABC_TM1F"/>
    <property type="match status" value="1"/>
</dbReference>
<comment type="caution">
    <text evidence="10">The sequence shown here is derived from an EMBL/GenBank/DDBJ whole genome shotgun (WGS) entry which is preliminary data.</text>
</comment>
<dbReference type="InterPro" id="IPR003439">
    <property type="entry name" value="ABC_transporter-like_ATP-bd"/>
</dbReference>
<evidence type="ECO:0000256" key="5">
    <source>
        <dbReference type="ARBA" id="ARBA00022989"/>
    </source>
</evidence>
<feature type="transmembrane region" description="Helical" evidence="7">
    <location>
        <begin position="155"/>
        <end position="173"/>
    </location>
</feature>
<dbReference type="Gene3D" id="3.40.50.300">
    <property type="entry name" value="P-loop containing nucleotide triphosphate hydrolases"/>
    <property type="match status" value="1"/>
</dbReference>
<proteinExistence type="predicted"/>
<evidence type="ECO:0000256" key="4">
    <source>
        <dbReference type="ARBA" id="ARBA00022840"/>
    </source>
</evidence>
<dbReference type="GO" id="GO:0005886">
    <property type="term" value="C:plasma membrane"/>
    <property type="evidence" value="ECO:0007669"/>
    <property type="project" value="UniProtKB-SubCell"/>
</dbReference>
<evidence type="ECO:0000313" key="10">
    <source>
        <dbReference type="EMBL" id="EWT02125.1"/>
    </source>
</evidence>
<keyword evidence="11" id="KW-1185">Reference proteome</keyword>
<dbReference type="PATRIC" id="fig|1386089.3.peg.1520"/>
<accession>W9G7X5</accession>
<dbReference type="CDD" id="cd18584">
    <property type="entry name" value="ABC_6TM_AarD_CydD"/>
    <property type="match status" value="1"/>
</dbReference>
<dbReference type="PANTHER" id="PTHR24221:SF590">
    <property type="entry name" value="COMPONENT LINKED WITH THE ASSEMBLY OF CYTOCHROME' TRANSPORT TRANSMEMBRANE ATP-BINDING PROTEIN ABC TRANSPORTER CYDD-RELATED"/>
    <property type="match status" value="1"/>
</dbReference>
<dbReference type="InterPro" id="IPR036640">
    <property type="entry name" value="ABC1_TM_sf"/>
</dbReference>
<dbReference type="InterPro" id="IPR003593">
    <property type="entry name" value="AAA+_ATPase"/>
</dbReference>
<gene>
    <name evidence="10" type="ORF">N865_00065</name>
</gene>
<keyword evidence="4" id="KW-0067">ATP-binding</keyword>
<dbReference type="InterPro" id="IPR027417">
    <property type="entry name" value="P-loop_NTPase"/>
</dbReference>